<dbReference type="AlphaFoldDB" id="A0AAW2WBV8"/>
<evidence type="ECO:0000256" key="1">
    <source>
        <dbReference type="ARBA" id="ARBA00007626"/>
    </source>
</evidence>
<reference evidence="4" key="2">
    <citation type="journal article" date="2024" name="Plant">
        <title>Genomic evolution and insights into agronomic trait innovations of Sesamum species.</title>
        <authorList>
            <person name="Miao H."/>
            <person name="Wang L."/>
            <person name="Qu L."/>
            <person name="Liu H."/>
            <person name="Sun Y."/>
            <person name="Le M."/>
            <person name="Wang Q."/>
            <person name="Wei S."/>
            <person name="Zheng Y."/>
            <person name="Lin W."/>
            <person name="Duan Y."/>
            <person name="Cao H."/>
            <person name="Xiong S."/>
            <person name="Wang X."/>
            <person name="Wei L."/>
            <person name="Li C."/>
            <person name="Ma Q."/>
            <person name="Ju M."/>
            <person name="Zhao R."/>
            <person name="Li G."/>
            <person name="Mu C."/>
            <person name="Tian Q."/>
            <person name="Mei H."/>
            <person name="Zhang T."/>
            <person name="Gao T."/>
            <person name="Zhang H."/>
        </authorList>
    </citation>
    <scope>NUCLEOTIDE SEQUENCE</scope>
    <source>
        <strain evidence="4">KEN1</strain>
    </source>
</reference>
<protein>
    <submittedName>
        <fullName evidence="4">Pentatricopeptide repeat-containing protein</fullName>
    </submittedName>
</protein>
<dbReference type="Gene3D" id="1.25.40.10">
    <property type="entry name" value="Tetratricopeptide repeat domain"/>
    <property type="match status" value="2"/>
</dbReference>
<dbReference type="NCBIfam" id="TIGR00756">
    <property type="entry name" value="PPR"/>
    <property type="match status" value="6"/>
</dbReference>
<feature type="repeat" description="PPR" evidence="3">
    <location>
        <begin position="317"/>
        <end position="351"/>
    </location>
</feature>
<dbReference type="InterPro" id="IPR002885">
    <property type="entry name" value="PPR_rpt"/>
</dbReference>
<evidence type="ECO:0000313" key="4">
    <source>
        <dbReference type="EMBL" id="KAL0438226.1"/>
    </source>
</evidence>
<comment type="similarity">
    <text evidence="1">Belongs to the PPR family. P subfamily.</text>
</comment>
<feature type="repeat" description="PPR" evidence="3">
    <location>
        <begin position="212"/>
        <end position="246"/>
    </location>
</feature>
<dbReference type="PROSITE" id="PS51375">
    <property type="entry name" value="PPR"/>
    <property type="match status" value="4"/>
</dbReference>
<name>A0AAW2WBV8_9LAMI</name>
<feature type="repeat" description="PPR" evidence="3">
    <location>
        <begin position="247"/>
        <end position="281"/>
    </location>
</feature>
<organism evidence="4">
    <name type="scientific">Sesamum latifolium</name>
    <dbReference type="NCBI Taxonomy" id="2727402"/>
    <lineage>
        <taxon>Eukaryota</taxon>
        <taxon>Viridiplantae</taxon>
        <taxon>Streptophyta</taxon>
        <taxon>Embryophyta</taxon>
        <taxon>Tracheophyta</taxon>
        <taxon>Spermatophyta</taxon>
        <taxon>Magnoliopsida</taxon>
        <taxon>eudicotyledons</taxon>
        <taxon>Gunneridae</taxon>
        <taxon>Pentapetalae</taxon>
        <taxon>asterids</taxon>
        <taxon>lamiids</taxon>
        <taxon>Lamiales</taxon>
        <taxon>Pedaliaceae</taxon>
        <taxon>Sesamum</taxon>
    </lineage>
</organism>
<evidence type="ECO:0000256" key="3">
    <source>
        <dbReference type="PROSITE-ProRule" id="PRU00708"/>
    </source>
</evidence>
<dbReference type="GO" id="GO:0003729">
    <property type="term" value="F:mRNA binding"/>
    <property type="evidence" value="ECO:0007669"/>
    <property type="project" value="TreeGrafter"/>
</dbReference>
<reference evidence="4" key="1">
    <citation type="submission" date="2020-06" db="EMBL/GenBank/DDBJ databases">
        <authorList>
            <person name="Li T."/>
            <person name="Hu X."/>
            <person name="Zhang T."/>
            <person name="Song X."/>
            <person name="Zhang H."/>
            <person name="Dai N."/>
            <person name="Sheng W."/>
            <person name="Hou X."/>
            <person name="Wei L."/>
        </authorList>
    </citation>
    <scope>NUCLEOTIDE SEQUENCE</scope>
    <source>
        <strain evidence="4">KEN1</strain>
        <tissue evidence="4">Leaf</tissue>
    </source>
</reference>
<accession>A0AAW2WBV8</accession>
<dbReference type="Pfam" id="PF13041">
    <property type="entry name" value="PPR_2"/>
    <property type="match status" value="2"/>
</dbReference>
<dbReference type="PANTHER" id="PTHR47933:SF34">
    <property type="entry name" value="PENTACOTRIPEPTIDE-REPEAT REGION OF PRORP DOMAIN-CONTAINING PROTEIN"/>
    <property type="match status" value="1"/>
</dbReference>
<comment type="caution">
    <text evidence="4">The sequence shown here is derived from an EMBL/GenBank/DDBJ whole genome shotgun (WGS) entry which is preliminary data.</text>
</comment>
<dbReference type="EMBL" id="JACGWN010000008">
    <property type="protein sequence ID" value="KAL0438226.1"/>
    <property type="molecule type" value="Genomic_DNA"/>
</dbReference>
<gene>
    <name evidence="4" type="ORF">Slati_2305600</name>
</gene>
<keyword evidence="2" id="KW-0677">Repeat</keyword>
<feature type="repeat" description="PPR" evidence="3">
    <location>
        <begin position="352"/>
        <end position="386"/>
    </location>
</feature>
<proteinExistence type="inferred from homology"/>
<evidence type="ECO:0000256" key="2">
    <source>
        <dbReference type="ARBA" id="ARBA00022737"/>
    </source>
</evidence>
<dbReference type="PANTHER" id="PTHR47933">
    <property type="entry name" value="PENTATRICOPEPTIDE REPEAT-CONTAINING PROTEIN 1, MITOCHONDRIAL"/>
    <property type="match status" value="1"/>
</dbReference>
<dbReference type="Pfam" id="PF01535">
    <property type="entry name" value="PPR"/>
    <property type="match status" value="2"/>
</dbReference>
<dbReference type="InterPro" id="IPR051240">
    <property type="entry name" value="Mito_RNA-Proc/Resp"/>
</dbReference>
<sequence>MMLLTSRSYKFNQLIRINKNLKIVQLHSSTEKETDVERIVRIINDHPFPDKPLSPILHSRIPQAVLSTPFVEKVLGKLFAAHSNGLKAYGFFKYCLHNQQYNPSSDAFEKTLHILTRMRYFDKAWELMERIKQVHPSLLTLKSMSIMLSRIAKFQSYEETLAAFEKMQMDIFSRNKFGTDEFNVLLRAFCMQRQMKEAKAVFNKMHSLFPPNTKTMNILLLGFKESGDVTAVELFYHEMIRRGFKPNNVTYSIRIDAYCKKGHFGDALRLFEAMGSANCAPSLETITTLIHGAGVARNITKAKQLFDDIPKRSLQPDTAAYNALLSSLIRSKDVISATALMDEMEKRNIEHDNVTYHTMFLGLMRSKGIDGVSTLYVKMVEKKFVPKTRTIVMLMKFFCENCRVDLGLDLWNYLMEKGHCPHSHALDLLVTGLCARGRVEEAFVCFSDSELKSAKANMDGDIYDSSLHHKPTYESFWARICLNSCKSYTQHLFALTLPECPFFGLYLRKCPWGTEAVGLTFIFPLLDAYAVSRKLFSVKRLNMDMDQSFRAALSNLPKTSYYQFISDESDNGSEDEVSFDISQQFALQWDVLVQVGTFTIMFM</sequence>
<dbReference type="InterPro" id="IPR011990">
    <property type="entry name" value="TPR-like_helical_dom_sf"/>
</dbReference>